<evidence type="ECO:0000256" key="4">
    <source>
        <dbReference type="ARBA" id="ARBA00023136"/>
    </source>
</evidence>
<dbReference type="EMBL" id="PDXF01000202">
    <property type="protein sequence ID" value="RYN85200.1"/>
    <property type="molecule type" value="Genomic_DNA"/>
</dbReference>
<evidence type="ECO:0000313" key="6">
    <source>
        <dbReference type="EMBL" id="RYN85200.1"/>
    </source>
</evidence>
<dbReference type="Proteomes" id="UP000293195">
    <property type="component" value="Unassembled WGS sequence"/>
</dbReference>
<dbReference type="SUPFAM" id="SSF144083">
    <property type="entry name" value="Magnesium transport protein CorA, transmembrane region"/>
    <property type="match status" value="1"/>
</dbReference>
<dbReference type="PANTHER" id="PTHR46494">
    <property type="entry name" value="CORA FAMILY METAL ION TRANSPORTER (EUROFUNG)"/>
    <property type="match status" value="1"/>
</dbReference>
<name>A0ABY0FNZ1_9PLEO</name>
<proteinExistence type="predicted"/>
<evidence type="ECO:0000313" key="7">
    <source>
        <dbReference type="Proteomes" id="UP000293195"/>
    </source>
</evidence>
<keyword evidence="2 5" id="KW-0812">Transmembrane</keyword>
<accession>A0ABY0FNZ1</accession>
<comment type="subcellular location">
    <subcellularLocation>
        <location evidence="1">Cell membrane</location>
        <topology evidence="1">Multi-pass membrane protein</topology>
    </subcellularLocation>
</comment>
<evidence type="ECO:0000256" key="3">
    <source>
        <dbReference type="ARBA" id="ARBA00022989"/>
    </source>
</evidence>
<protein>
    <recommendedName>
        <fullName evidence="8">Magnesium transport protein CorA</fullName>
    </recommendedName>
</protein>
<dbReference type="PANTHER" id="PTHR46494:SF1">
    <property type="entry name" value="CORA FAMILY METAL ION TRANSPORTER (EUROFUNG)"/>
    <property type="match status" value="1"/>
</dbReference>
<dbReference type="Gene3D" id="1.20.58.340">
    <property type="entry name" value="Magnesium transport protein CorA, transmembrane region"/>
    <property type="match status" value="1"/>
</dbReference>
<keyword evidence="3 5" id="KW-1133">Transmembrane helix</keyword>
<dbReference type="InterPro" id="IPR002523">
    <property type="entry name" value="MgTranspt_CorA/ZnTranspt_ZntB"/>
</dbReference>
<evidence type="ECO:0008006" key="8">
    <source>
        <dbReference type="Google" id="ProtNLM"/>
    </source>
</evidence>
<keyword evidence="7" id="KW-1185">Reference proteome</keyword>
<comment type="caution">
    <text evidence="6">The sequence shown here is derived from an EMBL/GenBank/DDBJ whole genome shotgun (WGS) entry which is preliminary data.</text>
</comment>
<keyword evidence="4 5" id="KW-0472">Membrane</keyword>
<evidence type="ECO:0000256" key="5">
    <source>
        <dbReference type="SAM" id="Phobius"/>
    </source>
</evidence>
<sequence>MGNVEVVELGVVRSSTWDTELRKIEQTQAARTSAGQPYVVLGSTQGADGFLGAVRRAGHTPTNLPTDFLDSLSKDLNGSFGYRNTPLGDGVSDMVSNFKVKRMEQQDTRPYSWEQVASFVRYDANGNTLFVMCLDAPDIVRTALKRKLNTAKMSFAFAWHAVFLEVVRDRYNESVWSLRDFVRHAELARQPTQAFKPEFVHLHEIARHLFHSNETLDVAVDTIRRLLASYLRLCPLEKRDDPALLSFHDRVSALEKDVQGIKRRSESLTERLQNEISLAYNLVAQRDNQILVQMGVEAHEDNKIMVQMGERARQDNNNMKLIAVVGLLYLPGTFVSSLFGMNFFSFGEDDGMQRWQVSEKFWLYWAITAPLTFCTVLIWALANYREVAKR</sequence>
<dbReference type="Pfam" id="PF01544">
    <property type="entry name" value="CorA"/>
    <property type="match status" value="1"/>
</dbReference>
<feature type="transmembrane region" description="Helical" evidence="5">
    <location>
        <begin position="321"/>
        <end position="341"/>
    </location>
</feature>
<feature type="transmembrane region" description="Helical" evidence="5">
    <location>
        <begin position="361"/>
        <end position="382"/>
    </location>
</feature>
<reference evidence="7" key="1">
    <citation type="journal article" date="2019" name="bioRxiv">
        <title>Genomics, evolutionary history and diagnostics of the Alternaria alternata species group including apple and Asian pear pathotypes.</title>
        <authorList>
            <person name="Armitage A.D."/>
            <person name="Cockerton H.M."/>
            <person name="Sreenivasaprasad S."/>
            <person name="Woodhall J.W."/>
            <person name="Lane C.R."/>
            <person name="Harrison R.J."/>
            <person name="Clarkson J.P."/>
        </authorList>
    </citation>
    <scope>NUCLEOTIDE SEQUENCE [LARGE SCALE GENOMIC DNA]</scope>
    <source>
        <strain evidence="7">FERA 635</strain>
    </source>
</reference>
<evidence type="ECO:0000256" key="2">
    <source>
        <dbReference type="ARBA" id="ARBA00022692"/>
    </source>
</evidence>
<gene>
    <name evidence="6" type="ORF">AA0119_g13306</name>
</gene>
<organism evidence="6 7">
    <name type="scientific">Alternaria tenuissima</name>
    <dbReference type="NCBI Taxonomy" id="119927"/>
    <lineage>
        <taxon>Eukaryota</taxon>
        <taxon>Fungi</taxon>
        <taxon>Dikarya</taxon>
        <taxon>Ascomycota</taxon>
        <taxon>Pezizomycotina</taxon>
        <taxon>Dothideomycetes</taxon>
        <taxon>Pleosporomycetidae</taxon>
        <taxon>Pleosporales</taxon>
        <taxon>Pleosporineae</taxon>
        <taxon>Pleosporaceae</taxon>
        <taxon>Alternaria</taxon>
        <taxon>Alternaria sect. Alternaria</taxon>
        <taxon>Alternaria alternata complex</taxon>
    </lineage>
</organism>
<dbReference type="InterPro" id="IPR045863">
    <property type="entry name" value="CorA_TM1_TM2"/>
</dbReference>
<evidence type="ECO:0000256" key="1">
    <source>
        <dbReference type="ARBA" id="ARBA00004651"/>
    </source>
</evidence>